<accession>A0A398C0J5</accession>
<name>A0A398C0J5_9RHOB</name>
<protein>
    <submittedName>
        <fullName evidence="3">Uncharacterized protein</fullName>
    </submittedName>
</protein>
<evidence type="ECO:0000313" key="3">
    <source>
        <dbReference type="EMBL" id="RID93760.1"/>
    </source>
</evidence>
<dbReference type="OrthoDB" id="9978256at2"/>
<feature type="compositionally biased region" description="Low complexity" evidence="1">
    <location>
        <begin position="100"/>
        <end position="116"/>
    </location>
</feature>
<proteinExistence type="predicted"/>
<gene>
    <name evidence="3" type="ORF">D2N39_02310</name>
</gene>
<feature type="region of interest" description="Disordered" evidence="1">
    <location>
        <begin position="79"/>
        <end position="136"/>
    </location>
</feature>
<dbReference type="RefSeq" id="WP_119133163.1">
    <property type="nucleotide sequence ID" value="NZ_QXXQ01000001.1"/>
</dbReference>
<feature type="transmembrane region" description="Helical" evidence="2">
    <location>
        <begin position="12"/>
        <end position="33"/>
    </location>
</feature>
<reference evidence="3 4" key="1">
    <citation type="submission" date="2018-09" db="EMBL/GenBank/DDBJ databases">
        <title>Gemmobacter lutimaris sp. nov., a marine bacterium isolated from tidal flat.</title>
        <authorList>
            <person name="Lee D.W."/>
            <person name="Yoo Y."/>
            <person name="Kim J.-J."/>
            <person name="Kim B.S."/>
        </authorList>
    </citation>
    <scope>NUCLEOTIDE SEQUENCE [LARGE SCALE GENOMIC DNA]</scope>
    <source>
        <strain evidence="3 4">YJ-T1-11</strain>
    </source>
</reference>
<organism evidence="3 4">
    <name type="scientific">Gemmobacter lutimaris</name>
    <dbReference type="NCBI Taxonomy" id="2306023"/>
    <lineage>
        <taxon>Bacteria</taxon>
        <taxon>Pseudomonadati</taxon>
        <taxon>Pseudomonadota</taxon>
        <taxon>Alphaproteobacteria</taxon>
        <taxon>Rhodobacterales</taxon>
        <taxon>Paracoccaceae</taxon>
        <taxon>Gemmobacter</taxon>
    </lineage>
</organism>
<keyword evidence="2" id="KW-0472">Membrane</keyword>
<dbReference type="EMBL" id="QXXQ01000001">
    <property type="protein sequence ID" value="RID93760.1"/>
    <property type="molecule type" value="Genomic_DNA"/>
</dbReference>
<keyword evidence="4" id="KW-1185">Reference proteome</keyword>
<evidence type="ECO:0000256" key="2">
    <source>
        <dbReference type="SAM" id="Phobius"/>
    </source>
</evidence>
<evidence type="ECO:0000256" key="1">
    <source>
        <dbReference type="SAM" id="MobiDB-lite"/>
    </source>
</evidence>
<keyword evidence="2" id="KW-1133">Transmembrane helix</keyword>
<dbReference type="Proteomes" id="UP000266649">
    <property type="component" value="Unassembled WGS sequence"/>
</dbReference>
<evidence type="ECO:0000313" key="4">
    <source>
        <dbReference type="Proteomes" id="UP000266649"/>
    </source>
</evidence>
<sequence length="136" mass="14109">MSRSFAQALRTLFSVIALAFVFGTLGGAGLYYLATGNGVSAALLAAGGLALVITLFGMLALQIENNRLLHRIADATERQARQRDITAPQPGPVQPAASQPAATLTATRAPEAAARPVTVQPSGRVEPVMTLRRAGS</sequence>
<comment type="caution">
    <text evidence="3">The sequence shown here is derived from an EMBL/GenBank/DDBJ whole genome shotgun (WGS) entry which is preliminary data.</text>
</comment>
<dbReference type="AlphaFoldDB" id="A0A398C0J5"/>
<keyword evidence="2" id="KW-0812">Transmembrane</keyword>
<feature type="transmembrane region" description="Helical" evidence="2">
    <location>
        <begin position="39"/>
        <end position="61"/>
    </location>
</feature>